<feature type="compositionally biased region" description="Basic and acidic residues" evidence="1">
    <location>
        <begin position="1"/>
        <end position="18"/>
    </location>
</feature>
<proteinExistence type="predicted"/>
<dbReference type="Proteomes" id="UP001420932">
    <property type="component" value="Unassembled WGS sequence"/>
</dbReference>
<evidence type="ECO:0000313" key="3">
    <source>
        <dbReference type="Proteomes" id="UP001420932"/>
    </source>
</evidence>
<sequence length="77" mass="8304">MSEDMARSKAVVTRKEASSESLGGVRGHGGRRPPTASARKDKQKIHMQATGPASSDVHGRVFCRMSLPMLLSIRKGI</sequence>
<evidence type="ECO:0000256" key="1">
    <source>
        <dbReference type="SAM" id="MobiDB-lite"/>
    </source>
</evidence>
<keyword evidence="3" id="KW-1185">Reference proteome</keyword>
<protein>
    <submittedName>
        <fullName evidence="2">Uncharacterized protein</fullName>
    </submittedName>
</protein>
<dbReference type="AlphaFoldDB" id="A0AAP0QAW8"/>
<accession>A0AAP0QAW8</accession>
<organism evidence="2 3">
    <name type="scientific">Stephania yunnanensis</name>
    <dbReference type="NCBI Taxonomy" id="152371"/>
    <lineage>
        <taxon>Eukaryota</taxon>
        <taxon>Viridiplantae</taxon>
        <taxon>Streptophyta</taxon>
        <taxon>Embryophyta</taxon>
        <taxon>Tracheophyta</taxon>
        <taxon>Spermatophyta</taxon>
        <taxon>Magnoliopsida</taxon>
        <taxon>Ranunculales</taxon>
        <taxon>Menispermaceae</taxon>
        <taxon>Menispermoideae</taxon>
        <taxon>Cissampelideae</taxon>
        <taxon>Stephania</taxon>
    </lineage>
</organism>
<reference evidence="2 3" key="1">
    <citation type="submission" date="2024-01" db="EMBL/GenBank/DDBJ databases">
        <title>Genome assemblies of Stephania.</title>
        <authorList>
            <person name="Yang L."/>
        </authorList>
    </citation>
    <scope>NUCLEOTIDE SEQUENCE [LARGE SCALE GENOMIC DNA]</scope>
    <source>
        <strain evidence="2">YNDBR</strain>
        <tissue evidence="2">Leaf</tissue>
    </source>
</reference>
<feature type="region of interest" description="Disordered" evidence="1">
    <location>
        <begin position="1"/>
        <end position="56"/>
    </location>
</feature>
<comment type="caution">
    <text evidence="2">The sequence shown here is derived from an EMBL/GenBank/DDBJ whole genome shotgun (WGS) entry which is preliminary data.</text>
</comment>
<name>A0AAP0QAW8_9MAGN</name>
<gene>
    <name evidence="2" type="ORF">Syun_001441</name>
</gene>
<evidence type="ECO:0000313" key="2">
    <source>
        <dbReference type="EMBL" id="KAK9169301.1"/>
    </source>
</evidence>
<dbReference type="EMBL" id="JBBNAF010000001">
    <property type="protein sequence ID" value="KAK9169301.1"/>
    <property type="molecule type" value="Genomic_DNA"/>
</dbReference>